<reference evidence="13" key="1">
    <citation type="journal article" date="2016" name="Proc. Natl. Acad. Sci. U.S.A.">
        <title>Chromosome-level assembly of Arabidopsis thaliana Ler reveals the extent of translocation and inversion polymorphisms.</title>
        <authorList>
            <person name="Zapata L."/>
            <person name="Ding J."/>
            <person name="Willing E.M."/>
            <person name="Hartwig B."/>
            <person name="Bezdan D."/>
            <person name="Jiao W.B."/>
            <person name="Patel V."/>
            <person name="Velikkakam James G."/>
            <person name="Koornneef M."/>
            <person name="Ossowski S."/>
            <person name="Schneeberger K."/>
        </authorList>
    </citation>
    <scope>NUCLEOTIDE SEQUENCE [LARGE SCALE GENOMIC DNA]</scope>
    <source>
        <strain evidence="13">cv. Landsberg erecta</strain>
    </source>
</reference>
<keyword evidence="7" id="KW-0611">Plant defense</keyword>
<evidence type="ECO:0000313" key="12">
    <source>
        <dbReference type="EMBL" id="VYS49595.1"/>
    </source>
</evidence>
<evidence type="ECO:0000313" key="15">
    <source>
        <dbReference type="Proteomes" id="UP000434276"/>
    </source>
</evidence>
<accession>A0A178WGU3</accession>
<dbReference type="GO" id="GO:0050832">
    <property type="term" value="P:defense response to fungus"/>
    <property type="evidence" value="ECO:0007669"/>
    <property type="project" value="UniProtKB-KW"/>
</dbReference>
<evidence type="ECO:0000313" key="13">
    <source>
        <dbReference type="Proteomes" id="UP000078284"/>
    </source>
</evidence>
<evidence type="ECO:0000256" key="7">
    <source>
        <dbReference type="ARBA" id="ARBA00022821"/>
    </source>
</evidence>
<evidence type="ECO:0000313" key="11">
    <source>
        <dbReference type="EMBL" id="OAP16683.1"/>
    </source>
</evidence>
<name>A0A178WGU3_ARATH</name>
<dbReference type="PANTHER" id="PTHR34450">
    <property type="entry name" value="DEFENSIN-LIKE PROTEIN 245-RELATED"/>
    <property type="match status" value="1"/>
</dbReference>
<dbReference type="GO" id="GO:0031640">
    <property type="term" value="P:killing of cells of another organism"/>
    <property type="evidence" value="ECO:0007669"/>
    <property type="project" value="UniProtKB-KW"/>
</dbReference>
<keyword evidence="3" id="KW-0964">Secreted</keyword>
<evidence type="ECO:0000256" key="3">
    <source>
        <dbReference type="ARBA" id="ARBA00022525"/>
    </source>
</evidence>
<evidence type="ECO:0000256" key="4">
    <source>
        <dbReference type="ARBA" id="ARBA00022529"/>
    </source>
</evidence>
<feature type="chain" id="PRO_5036010209" evidence="9">
    <location>
        <begin position="24"/>
        <end position="89"/>
    </location>
</feature>
<dbReference type="EMBL" id="CACSHJ010000087">
    <property type="protein sequence ID" value="CAA0305920.1"/>
    <property type="molecule type" value="Genomic_DNA"/>
</dbReference>
<dbReference type="EMBL" id="LUHQ01000001">
    <property type="protein sequence ID" value="OAP16683.1"/>
    <property type="molecule type" value="Genomic_DNA"/>
</dbReference>
<dbReference type="Proteomes" id="UP000434276">
    <property type="component" value="Unassembled WGS sequence"/>
</dbReference>
<evidence type="ECO:0000256" key="9">
    <source>
        <dbReference type="SAM" id="SignalP"/>
    </source>
</evidence>
<organism evidence="11 13">
    <name type="scientific">Arabidopsis thaliana</name>
    <name type="common">Mouse-ear cress</name>
    <dbReference type="NCBI Taxonomy" id="3702"/>
    <lineage>
        <taxon>Eukaryota</taxon>
        <taxon>Viridiplantae</taxon>
        <taxon>Streptophyta</taxon>
        <taxon>Embryophyta</taxon>
        <taxon>Tracheophyta</taxon>
        <taxon>Spermatophyta</taxon>
        <taxon>Magnoliopsida</taxon>
        <taxon>eudicotyledons</taxon>
        <taxon>Gunneridae</taxon>
        <taxon>Pentapetalae</taxon>
        <taxon>rosids</taxon>
        <taxon>malvids</taxon>
        <taxon>Brassicales</taxon>
        <taxon>Brassicaceae</taxon>
        <taxon>Camelineae</taxon>
        <taxon>Arabidopsis</taxon>
    </lineage>
</organism>
<dbReference type="Pfam" id="PF06876">
    <property type="entry name" value="SCRL"/>
    <property type="match status" value="1"/>
</dbReference>
<gene>
    <name evidence="11" type="ordered locus">AXX17_At1g54080</name>
    <name evidence="12" type="ORF">AN1_LOCUS5072</name>
    <name evidence="10" type="ORF">C24_LOCUS4951</name>
</gene>
<keyword evidence="6 9" id="KW-0732">Signal</keyword>
<dbReference type="Proteomes" id="UP000426265">
    <property type="component" value="Unassembled WGS sequence"/>
</dbReference>
<keyword evidence="8" id="KW-1015">Disulfide bond</keyword>
<dbReference type="EMBL" id="CACRSJ010000104">
    <property type="protein sequence ID" value="VYS49595.1"/>
    <property type="molecule type" value="Genomic_DNA"/>
</dbReference>
<proteinExistence type="inferred from homology"/>
<evidence type="ECO:0000256" key="2">
    <source>
        <dbReference type="ARBA" id="ARBA00006722"/>
    </source>
</evidence>
<dbReference type="ExpressionAtlas" id="A0A178WGU3">
    <property type="expression patterns" value="baseline and differential"/>
</dbReference>
<evidence type="ECO:0000313" key="14">
    <source>
        <dbReference type="Proteomes" id="UP000426265"/>
    </source>
</evidence>
<reference evidence="11" key="2">
    <citation type="submission" date="2016-03" db="EMBL/GenBank/DDBJ databases">
        <title>Full-length assembly of Arabidopsis thaliana Ler reveals the complement of translocations and inversions.</title>
        <authorList>
            <person name="Zapata L."/>
            <person name="Schneeberger K."/>
            <person name="Ossowski S."/>
        </authorList>
    </citation>
    <scope>NUCLEOTIDE SEQUENCE [LARGE SCALE GENOMIC DNA]</scope>
    <source>
        <tissue evidence="11">Leaf</tissue>
    </source>
</reference>
<comment type="similarity">
    <text evidence="2">Belongs to the DEFL family.</text>
</comment>
<reference evidence="10 15" key="3">
    <citation type="submission" date="2019-12" db="EMBL/GenBank/DDBJ databases">
        <authorList>
            <person name="Jiao W.-B."/>
            <person name="Schneeberger K."/>
        </authorList>
    </citation>
    <scope>NUCLEOTIDE SEQUENCE [LARGE SCALE GENOMIC DNA]</scope>
    <source>
        <strain evidence="14">cv. An-1</strain>
        <strain evidence="15">cv. C24</strain>
    </source>
</reference>
<feature type="signal peptide" evidence="9">
    <location>
        <begin position="1"/>
        <end position="23"/>
    </location>
</feature>
<evidence type="ECO:0000256" key="5">
    <source>
        <dbReference type="ARBA" id="ARBA00022577"/>
    </source>
</evidence>
<dbReference type="AlphaFoldDB" id="A0A178WGU3"/>
<sequence length="89" mass="10137">MKLAAIFLVSCVLLSLLPSLTIAEKRPWCPTRKQIFDGSCNRTDYTQCFNDLRNTWDDIGDLGPTDCTCTPQPQNKRLCYCRYLPCPST</sequence>
<comment type="subcellular location">
    <subcellularLocation>
        <location evidence="1">Secreted</location>
    </subcellularLocation>
</comment>
<evidence type="ECO:0000256" key="8">
    <source>
        <dbReference type="ARBA" id="ARBA00023157"/>
    </source>
</evidence>
<evidence type="ECO:0000256" key="6">
    <source>
        <dbReference type="ARBA" id="ARBA00022729"/>
    </source>
</evidence>
<dbReference type="PANTHER" id="PTHR34450:SF10">
    <property type="entry name" value="DEFENSIN-LIKE PROTEIN 245-RELATED"/>
    <property type="match status" value="1"/>
</dbReference>
<evidence type="ECO:0000256" key="1">
    <source>
        <dbReference type="ARBA" id="ARBA00004613"/>
    </source>
</evidence>
<evidence type="ECO:0000313" key="10">
    <source>
        <dbReference type="EMBL" id="CAA0305920.1"/>
    </source>
</evidence>
<accession>A0A5S9WR15</accession>
<protein>
    <submittedName>
        <fullName evidence="11">SCRL8</fullName>
    </submittedName>
</protein>
<dbReference type="GO" id="GO:0005576">
    <property type="term" value="C:extracellular region"/>
    <property type="evidence" value="ECO:0007669"/>
    <property type="project" value="UniProtKB-SubCell"/>
</dbReference>
<dbReference type="OrthoDB" id="1020928at2759"/>
<dbReference type="InterPro" id="IPR010682">
    <property type="entry name" value="SCRL"/>
</dbReference>
<keyword evidence="4" id="KW-0929">Antimicrobial</keyword>
<dbReference type="Proteomes" id="UP000078284">
    <property type="component" value="Chromosome 1"/>
</dbReference>
<dbReference type="GO" id="GO:0007165">
    <property type="term" value="P:signal transduction"/>
    <property type="evidence" value="ECO:0007669"/>
    <property type="project" value="InterPro"/>
</dbReference>
<keyword evidence="5" id="KW-0295">Fungicide</keyword>